<evidence type="ECO:0000256" key="2">
    <source>
        <dbReference type="PROSITE-ProRule" id="PRU00059"/>
    </source>
</evidence>
<comment type="caution">
    <text evidence="2">Lacks conserved residue(s) required for the propagation of feature annotation.</text>
</comment>
<dbReference type="InterPro" id="IPR035914">
    <property type="entry name" value="Sperma_CUB_dom_sf"/>
</dbReference>
<name>A0A8S3ZLN5_9EUPU</name>
<dbReference type="Pfam" id="PF00431">
    <property type="entry name" value="CUB"/>
    <property type="match status" value="1"/>
</dbReference>
<dbReference type="Proteomes" id="UP000678393">
    <property type="component" value="Unassembled WGS sequence"/>
</dbReference>
<feature type="signal peptide" evidence="5">
    <location>
        <begin position="1"/>
        <end position="24"/>
    </location>
</feature>
<accession>A0A8S3ZLN5</accession>
<dbReference type="SUPFAM" id="SSF49854">
    <property type="entry name" value="Spermadhesin, CUB domain"/>
    <property type="match status" value="1"/>
</dbReference>
<dbReference type="Gene3D" id="2.60.120.290">
    <property type="entry name" value="Spermadhesin, CUB domain"/>
    <property type="match status" value="1"/>
</dbReference>
<feature type="domain" description="CUB" evidence="6">
    <location>
        <begin position="35"/>
        <end position="156"/>
    </location>
</feature>
<evidence type="ECO:0000256" key="1">
    <source>
        <dbReference type="ARBA" id="ARBA00023157"/>
    </source>
</evidence>
<keyword evidence="5" id="KW-0732">Signal</keyword>
<gene>
    <name evidence="7" type="ORF">CUNI_LOCUS16001</name>
</gene>
<feature type="compositionally biased region" description="Low complexity" evidence="3">
    <location>
        <begin position="163"/>
        <end position="209"/>
    </location>
</feature>
<dbReference type="EMBL" id="CAJHNH020004024">
    <property type="protein sequence ID" value="CAG5130443.1"/>
    <property type="molecule type" value="Genomic_DNA"/>
</dbReference>
<evidence type="ECO:0000259" key="6">
    <source>
        <dbReference type="PROSITE" id="PS01180"/>
    </source>
</evidence>
<reference evidence="7" key="1">
    <citation type="submission" date="2021-04" db="EMBL/GenBank/DDBJ databases">
        <authorList>
            <consortium name="Molecular Ecology Group"/>
        </authorList>
    </citation>
    <scope>NUCLEOTIDE SEQUENCE</scope>
</reference>
<keyword evidence="4" id="KW-0812">Transmembrane</keyword>
<evidence type="ECO:0000256" key="3">
    <source>
        <dbReference type="SAM" id="MobiDB-lite"/>
    </source>
</evidence>
<feature type="transmembrane region" description="Helical" evidence="4">
    <location>
        <begin position="250"/>
        <end position="270"/>
    </location>
</feature>
<sequence length="400" mass="42674">MKGLTRNWLTSLVCMSVLGLSVWADKYTESADSACASSGKVLIATTMPATEHFSWSKQTPLNEGDSCKWIIRSSLDAGQVKLTFPILNLINATKPNEGDCIQIYDADEIEVEHSVDMVCGKVSQQVYTSSNSTMLVVFIRGDSEGNGSFTVIYSSESGTLSLKSSQIQGTSPQQQTSSSFTSSTTTVSARRFQLTSLPTKPSKSSSSLPQHISVSQMKTTPKSGNTSSSHPQTPSEESVVAQNTEKTIRIVGIIAAALAGTGLIFVVFKVTKCCKCLRKKDSSGASNAGSSSGERVRLAYTGHQDGGNGSHVHANIRADMSQPLSVPLDNDAAASASHLGATTIEDVHESDSDSQQDLGEPPPSYESLYLNELGEAITPPKYSPPAHHSSHPPRRVHTFN</sequence>
<feature type="region of interest" description="Disordered" evidence="3">
    <location>
        <begin position="346"/>
        <end position="400"/>
    </location>
</feature>
<feature type="compositionally biased region" description="Basic residues" evidence="3">
    <location>
        <begin position="388"/>
        <end position="400"/>
    </location>
</feature>
<feature type="chain" id="PRO_5035821659" description="CUB domain-containing protein" evidence="5">
    <location>
        <begin position="25"/>
        <end position="400"/>
    </location>
</feature>
<organism evidence="7 8">
    <name type="scientific">Candidula unifasciata</name>
    <dbReference type="NCBI Taxonomy" id="100452"/>
    <lineage>
        <taxon>Eukaryota</taxon>
        <taxon>Metazoa</taxon>
        <taxon>Spiralia</taxon>
        <taxon>Lophotrochozoa</taxon>
        <taxon>Mollusca</taxon>
        <taxon>Gastropoda</taxon>
        <taxon>Heterobranchia</taxon>
        <taxon>Euthyneura</taxon>
        <taxon>Panpulmonata</taxon>
        <taxon>Eupulmonata</taxon>
        <taxon>Stylommatophora</taxon>
        <taxon>Helicina</taxon>
        <taxon>Helicoidea</taxon>
        <taxon>Geomitridae</taxon>
        <taxon>Candidula</taxon>
    </lineage>
</organism>
<dbReference type="PROSITE" id="PS01180">
    <property type="entry name" value="CUB"/>
    <property type="match status" value="1"/>
</dbReference>
<evidence type="ECO:0000256" key="5">
    <source>
        <dbReference type="SAM" id="SignalP"/>
    </source>
</evidence>
<comment type="caution">
    <text evidence="7">The sequence shown here is derived from an EMBL/GenBank/DDBJ whole genome shotgun (WGS) entry which is preliminary data.</text>
</comment>
<dbReference type="InterPro" id="IPR000859">
    <property type="entry name" value="CUB_dom"/>
</dbReference>
<keyword evidence="1" id="KW-1015">Disulfide bond</keyword>
<keyword evidence="4" id="KW-1133">Transmembrane helix</keyword>
<proteinExistence type="predicted"/>
<evidence type="ECO:0000313" key="7">
    <source>
        <dbReference type="EMBL" id="CAG5130443.1"/>
    </source>
</evidence>
<evidence type="ECO:0000313" key="8">
    <source>
        <dbReference type="Proteomes" id="UP000678393"/>
    </source>
</evidence>
<keyword evidence="8" id="KW-1185">Reference proteome</keyword>
<dbReference type="AlphaFoldDB" id="A0A8S3ZLN5"/>
<feature type="region of interest" description="Disordered" evidence="3">
    <location>
        <begin position="163"/>
        <end position="241"/>
    </location>
</feature>
<dbReference type="OrthoDB" id="6090761at2759"/>
<feature type="compositionally biased region" description="Polar residues" evidence="3">
    <location>
        <begin position="210"/>
        <end position="241"/>
    </location>
</feature>
<keyword evidence="4" id="KW-0472">Membrane</keyword>
<evidence type="ECO:0000256" key="4">
    <source>
        <dbReference type="SAM" id="Phobius"/>
    </source>
</evidence>
<protein>
    <recommendedName>
        <fullName evidence="6">CUB domain-containing protein</fullName>
    </recommendedName>
</protein>